<dbReference type="Proteomes" id="UP000230233">
    <property type="component" value="Chromosome III"/>
</dbReference>
<gene>
    <name evidence="1" type="primary">Cnig_chr_III.g11672</name>
    <name evidence="1" type="ORF">B9Z55_011672</name>
</gene>
<reference evidence="2" key="1">
    <citation type="submission" date="2017-10" db="EMBL/GenBank/DDBJ databases">
        <title>Rapid genome shrinkage in a self-fertile nematode reveals novel sperm competition proteins.</title>
        <authorList>
            <person name="Yin D."/>
            <person name="Schwarz E.M."/>
            <person name="Thomas C.G."/>
            <person name="Felde R.L."/>
            <person name="Korf I.F."/>
            <person name="Cutter A.D."/>
            <person name="Schartner C.M."/>
            <person name="Ralston E.J."/>
            <person name="Meyer B.J."/>
            <person name="Haag E.S."/>
        </authorList>
    </citation>
    <scope>NUCLEOTIDE SEQUENCE [LARGE SCALE GENOMIC DNA]</scope>
    <source>
        <strain evidence="2">JU1422</strain>
    </source>
</reference>
<keyword evidence="2" id="KW-1185">Reference proteome</keyword>
<comment type="caution">
    <text evidence="1">The sequence shown here is derived from an EMBL/GenBank/DDBJ whole genome shotgun (WGS) entry which is preliminary data.</text>
</comment>
<sequence length="115" mass="13761">MNIIMTNFCKRALLQFTEIWTNTQRSLDHGMSNSSLRDFIHGKRKFGFWNDVLTNTRLNTGEVPRTLYRMHTDFPVIHHVKMVIELDKLGEEKEHEFKEQENVFVVFQTLVKKYD</sequence>
<name>A0A2G5ULR6_9PELO</name>
<evidence type="ECO:0000313" key="2">
    <source>
        <dbReference type="Proteomes" id="UP000230233"/>
    </source>
</evidence>
<proteinExistence type="predicted"/>
<evidence type="ECO:0000313" key="1">
    <source>
        <dbReference type="EMBL" id="PIC40271.1"/>
    </source>
</evidence>
<accession>A0A2G5ULR6</accession>
<organism evidence="1 2">
    <name type="scientific">Caenorhabditis nigoni</name>
    <dbReference type="NCBI Taxonomy" id="1611254"/>
    <lineage>
        <taxon>Eukaryota</taxon>
        <taxon>Metazoa</taxon>
        <taxon>Ecdysozoa</taxon>
        <taxon>Nematoda</taxon>
        <taxon>Chromadorea</taxon>
        <taxon>Rhabditida</taxon>
        <taxon>Rhabditina</taxon>
        <taxon>Rhabditomorpha</taxon>
        <taxon>Rhabditoidea</taxon>
        <taxon>Rhabditidae</taxon>
        <taxon>Peloderinae</taxon>
        <taxon>Caenorhabditis</taxon>
    </lineage>
</organism>
<protein>
    <submittedName>
        <fullName evidence="1">Uncharacterized protein</fullName>
    </submittedName>
</protein>
<dbReference type="EMBL" id="PDUG01000003">
    <property type="protein sequence ID" value="PIC40271.1"/>
    <property type="molecule type" value="Genomic_DNA"/>
</dbReference>
<dbReference type="AlphaFoldDB" id="A0A2G5ULR6"/>